<feature type="region of interest" description="Disordered" evidence="1">
    <location>
        <begin position="1"/>
        <end position="21"/>
    </location>
</feature>
<dbReference type="RefSeq" id="WP_080155921.1">
    <property type="nucleotide sequence ID" value="NZ_FUZI01000001.1"/>
</dbReference>
<evidence type="ECO:0000256" key="1">
    <source>
        <dbReference type="SAM" id="MobiDB-lite"/>
    </source>
</evidence>
<keyword evidence="2" id="KW-0472">Membrane</keyword>
<accession>A0A1T5HWH8</accession>
<dbReference type="AlphaFoldDB" id="A0A1T5HWH8"/>
<keyword evidence="2" id="KW-1133">Transmembrane helix</keyword>
<gene>
    <name evidence="3" type="ORF">CZ809_00570</name>
</gene>
<name>A0A1T5HWH8_9GAMM</name>
<evidence type="ECO:0000313" key="4">
    <source>
        <dbReference type="Proteomes" id="UP000189966"/>
    </source>
</evidence>
<feature type="compositionally biased region" description="Polar residues" evidence="1">
    <location>
        <begin position="361"/>
        <end position="370"/>
    </location>
</feature>
<reference evidence="3 4" key="1">
    <citation type="submission" date="2017-02" db="EMBL/GenBank/DDBJ databases">
        <authorList>
            <person name="Peterson S.W."/>
        </authorList>
    </citation>
    <scope>NUCLEOTIDE SEQUENCE [LARGE SCALE GENOMIC DNA]</scope>
    <source>
        <strain evidence="4">type strain: NCCB 100098</strain>
    </source>
</reference>
<dbReference type="OrthoDB" id="9759996at2"/>
<dbReference type="Proteomes" id="UP000189966">
    <property type="component" value="Unassembled WGS sequence"/>
</dbReference>
<evidence type="ECO:0000313" key="3">
    <source>
        <dbReference type="EMBL" id="SKC31092.1"/>
    </source>
</evidence>
<sequence>MKSPEHNITPSPPTEAKTSRLRSGTKIGLSLLGLILLMPIIGLIWLHINHVTITDLKGLRYDNGLHAEHVSLRIFSYNVTFHQLALQHQTDPNNDLDEGSYRLFAKKYEIELSPTATAILEKQQLYLRYIHFFDATFRFVDFKYPLAINAHARKVTTSAAHSDGKEAAATQILEQVDVTISHNPHLVISGHSSKGKLSLFFPHIQPSPHYSLLYNNSQFSIAWLDNKTPVAVTIASIHPQWETLNNTLTEQIISQLSLTFDLNRSLPTMVLAAKTVKLEQPQYLPAFINRTDIDSKGIHLGQAIANLARLPIKKLKVNALTYGDLLIDAKVILETPTAAASSTMANLATAANINHSTITFDKPSAVTSENKQQRQRRKQARQKIDQQAKDLNIATEKKTKARFIVKGKALSPHPYLLDVNIYHLSKTDARAHTIMTRSDGNNLNCDIKVIFHQPLPHYLNCNANFKNTKEFTDRLGLEDVPDAKINGPLRFYAKQIVSGLSKPFHPMVINNKIVDAHYLIGIELPPSFTIELNKYAFEAPFFATKDKTKRHNNAPKHVANIQMNSDGKINFNINYQNKLFSLALSDKNETISFNNAKTKSKLQLLINEFNCLYPNLQCHLNAKINASINTLRPVVDSQVDDIIFRSNIKATWANNYLISQLQHAHLQTKKLTFKGIPTLASNKIDDIDFSLNQLIGLFEKKQDRIALTLYQPQQTQAQLTAKLATRHQTQKTLPITDYKAQLHIDVSQFLLRHEFLFEKTPLNDTLLKNRSIKNTFPPTPTTFSSHFKIIMDAAQRNRKQLFPLSTLYGKFHLADKTLNVNATLTNRHDDILAKMDINADLTTQKTHVKLHRQTIAFTPANSLKNYYFPALTLPIDITDGNITYGASFIIDRNSHIIGNATVATDLLSGSYYGINITQLESSANIAFSPQGIQTLHPISLFAQQLHAGIILTNPSLLIDINTLTNQYTLHRISAALLGGSVSAHNISLTNLHKLTPIPITVFGLNIKQAADLIDHESIEFTGILDGTIPITMVDGHFEIHHATLHSRYPGGVLRYIAGSVIDEKIKAVGHQSPLMVSEILKNYHYRTLAIKVNYAKDGVLKTQSHFKGYNPDFQSGRPININVAIEDNILELIRTINMLNASNVEQKISEHFNHP</sequence>
<protein>
    <submittedName>
        <fullName evidence="3">Uncharacterized protein</fullName>
    </submittedName>
</protein>
<organism evidence="3 4">
    <name type="scientific">Photobacterium piscicola</name>
    <dbReference type="NCBI Taxonomy" id="1378299"/>
    <lineage>
        <taxon>Bacteria</taxon>
        <taxon>Pseudomonadati</taxon>
        <taxon>Pseudomonadota</taxon>
        <taxon>Gammaproteobacteria</taxon>
        <taxon>Vibrionales</taxon>
        <taxon>Vibrionaceae</taxon>
        <taxon>Photobacterium</taxon>
    </lineage>
</organism>
<evidence type="ECO:0000256" key="2">
    <source>
        <dbReference type="SAM" id="Phobius"/>
    </source>
</evidence>
<dbReference type="InterPro" id="IPR021730">
    <property type="entry name" value="YdbH"/>
</dbReference>
<proteinExistence type="predicted"/>
<keyword evidence="2" id="KW-0812">Transmembrane</keyword>
<feature type="region of interest" description="Disordered" evidence="1">
    <location>
        <begin position="361"/>
        <end position="382"/>
    </location>
</feature>
<dbReference type="Pfam" id="PF11739">
    <property type="entry name" value="YdbH-like"/>
    <property type="match status" value="1"/>
</dbReference>
<feature type="transmembrane region" description="Helical" evidence="2">
    <location>
        <begin position="27"/>
        <end position="48"/>
    </location>
</feature>
<dbReference type="EMBL" id="FUZI01000001">
    <property type="protein sequence ID" value="SKC31092.1"/>
    <property type="molecule type" value="Genomic_DNA"/>
</dbReference>